<dbReference type="InterPro" id="IPR047196">
    <property type="entry name" value="YidC_ALB_C"/>
</dbReference>
<feature type="transmembrane region" description="Helical" evidence="13">
    <location>
        <begin position="414"/>
        <end position="437"/>
    </location>
</feature>
<keyword evidence="8 13" id="KW-1133">Transmembrane helix</keyword>
<dbReference type="NCBIfam" id="TIGR03592">
    <property type="entry name" value="yidC_oxa1_cterm"/>
    <property type="match status" value="1"/>
</dbReference>
<dbReference type="Pfam" id="PF14849">
    <property type="entry name" value="YidC_periplas"/>
    <property type="match status" value="1"/>
</dbReference>
<evidence type="ECO:0000256" key="11">
    <source>
        <dbReference type="ARBA" id="ARBA00033245"/>
    </source>
</evidence>
<dbReference type="InterPro" id="IPR028055">
    <property type="entry name" value="YidC/Oxa/ALB_C"/>
</dbReference>
<keyword evidence="7" id="KW-0653">Protein transport</keyword>
<dbReference type="InterPro" id="IPR019998">
    <property type="entry name" value="Membr_insert_YidC"/>
</dbReference>
<comment type="subcellular location">
    <subcellularLocation>
        <location evidence="1">Cell inner membrane</location>
        <topology evidence="1">Multi-pass membrane protein</topology>
    </subcellularLocation>
</comment>
<dbReference type="PANTHER" id="PTHR12428">
    <property type="entry name" value="OXA1"/>
    <property type="match status" value="1"/>
</dbReference>
<gene>
    <name evidence="16" type="primary">oaxA</name>
    <name evidence="16" type="ORF">CARN7_1786</name>
</gene>
<feature type="transmembrane region" description="Helical" evidence="13">
    <location>
        <begin position="490"/>
        <end position="515"/>
    </location>
</feature>
<keyword evidence="9 13" id="KW-0472">Membrane</keyword>
<feature type="transmembrane region" description="Helical" evidence="13">
    <location>
        <begin position="351"/>
        <end position="371"/>
    </location>
</feature>
<dbReference type="HAMAP" id="MF_01810">
    <property type="entry name" value="YidC_type1"/>
    <property type="match status" value="1"/>
</dbReference>
<dbReference type="PANTHER" id="PTHR12428:SF65">
    <property type="entry name" value="CYTOCHROME C OXIDASE ASSEMBLY PROTEIN COX18, MITOCHONDRIAL"/>
    <property type="match status" value="1"/>
</dbReference>
<keyword evidence="4" id="KW-0813">Transport</keyword>
<dbReference type="NCBIfam" id="NF002352">
    <property type="entry name" value="PRK01318.1-3"/>
    <property type="match status" value="1"/>
</dbReference>
<evidence type="ECO:0000256" key="5">
    <source>
        <dbReference type="ARBA" id="ARBA00022475"/>
    </source>
</evidence>
<organism evidence="16">
    <name type="scientific">mine drainage metagenome</name>
    <dbReference type="NCBI Taxonomy" id="410659"/>
    <lineage>
        <taxon>unclassified sequences</taxon>
        <taxon>metagenomes</taxon>
        <taxon>ecological metagenomes</taxon>
    </lineage>
</organism>
<dbReference type="NCBIfam" id="TIGR03593">
    <property type="entry name" value="yidC_nterm"/>
    <property type="match status" value="1"/>
</dbReference>
<evidence type="ECO:0000256" key="9">
    <source>
        <dbReference type="ARBA" id="ARBA00023136"/>
    </source>
</evidence>
<evidence type="ECO:0000256" key="10">
    <source>
        <dbReference type="ARBA" id="ARBA00023186"/>
    </source>
</evidence>
<dbReference type="AlphaFoldDB" id="E6QUQ9"/>
<dbReference type="Pfam" id="PF02096">
    <property type="entry name" value="60KD_IMP"/>
    <property type="match status" value="1"/>
</dbReference>
<dbReference type="PRINTS" id="PR00701">
    <property type="entry name" value="60KDINNERMP"/>
</dbReference>
<dbReference type="InterPro" id="IPR038221">
    <property type="entry name" value="YidC_periplasmic_sf"/>
</dbReference>
<dbReference type="Gene3D" id="2.70.98.90">
    <property type="match status" value="1"/>
</dbReference>
<dbReference type="EMBL" id="CABR01000115">
    <property type="protein sequence ID" value="CBI10982.1"/>
    <property type="molecule type" value="Genomic_DNA"/>
</dbReference>
<accession>E6QUQ9</accession>
<evidence type="ECO:0000256" key="6">
    <source>
        <dbReference type="ARBA" id="ARBA00022692"/>
    </source>
</evidence>
<evidence type="ECO:0000259" key="14">
    <source>
        <dbReference type="Pfam" id="PF02096"/>
    </source>
</evidence>
<dbReference type="PRINTS" id="PR01900">
    <property type="entry name" value="YIDCPROTEIN"/>
</dbReference>
<feature type="domain" description="Membrane insertase YidC/Oxa/ALB C-terminal" evidence="14">
    <location>
        <begin position="351"/>
        <end position="529"/>
    </location>
</feature>
<evidence type="ECO:0000259" key="15">
    <source>
        <dbReference type="Pfam" id="PF14849"/>
    </source>
</evidence>
<keyword evidence="5" id="KW-1003">Cell membrane</keyword>
<dbReference type="GO" id="GO:0005886">
    <property type="term" value="C:plasma membrane"/>
    <property type="evidence" value="ECO:0007669"/>
    <property type="project" value="UniProtKB-SubCell"/>
</dbReference>
<evidence type="ECO:0000256" key="4">
    <source>
        <dbReference type="ARBA" id="ARBA00022448"/>
    </source>
</evidence>
<keyword evidence="10" id="KW-0143">Chaperone</keyword>
<protein>
    <recommendedName>
        <fullName evidence="3">Membrane protein insertase YidC</fullName>
    </recommendedName>
    <alternativeName>
        <fullName evidence="12">Foldase YidC</fullName>
    </alternativeName>
    <alternativeName>
        <fullName evidence="11">Membrane integrase YidC</fullName>
    </alternativeName>
</protein>
<evidence type="ECO:0000256" key="13">
    <source>
        <dbReference type="SAM" id="Phobius"/>
    </source>
</evidence>
<sequence length="541" mass="60633">MDVQRLLLLIVFSFSSVMLWQAWEKEHNPVSVVQSVSTNNTSAASTPSSLTDNNLSTITFPVGQQVVVHTDVLTAKIDANGGDLRSLILTKYHETGAPNQPLQLFEQDTGHLFVAQSGLIGNSLPTHKALFKFAATQYTLQPGQDTLTVPLLWSDPAIGLQVEKDYVFHRNSYSVDVTWKLNNTGPLTDPVNAYFQFVRDSKQPLGESRVVHTYTGPALFTQANKFTKLDFKKLDKGDQDYPKYANNGWVAMVQHHFVSVWLPEDGLRREFYVNALGNGLYKDGVIVPEPTLAPHSHEQFTVPMYAGPQIQNVLTGLAPGLDYVVDYGWLTPIAVPIFWLLQKIHGVVGNWGWSIVVLTILIKLMFFPLSAKSYRSMAQMRGLSPKLKQLKDVHGEDKEKYHLAMMALYKTEKVNPLGGCLPTVVQIPVFIALYWTLVGSVEMRQAPFIGWIHDLSAPDPYFVLPILMGATMLLQTRLNPAPPDPMQAKVMMLMPIAFTFFFMFFPAGLVLYWVVNNLFSMTQQWVITRKVEAEKLGSVAN</sequence>
<feature type="domain" description="Membrane insertase YidC N-terminal" evidence="15">
    <location>
        <begin position="66"/>
        <end position="340"/>
    </location>
</feature>
<evidence type="ECO:0000313" key="16">
    <source>
        <dbReference type="EMBL" id="CBI10982.1"/>
    </source>
</evidence>
<evidence type="ECO:0000256" key="1">
    <source>
        <dbReference type="ARBA" id="ARBA00004429"/>
    </source>
</evidence>
<dbReference type="GO" id="GO:0032977">
    <property type="term" value="F:membrane insertase activity"/>
    <property type="evidence" value="ECO:0007669"/>
    <property type="project" value="InterPro"/>
</dbReference>
<dbReference type="CDD" id="cd19961">
    <property type="entry name" value="EcYidC-like_peri"/>
    <property type="match status" value="1"/>
</dbReference>
<reference evidence="16" key="1">
    <citation type="submission" date="2009-10" db="EMBL/GenBank/DDBJ databases">
        <title>Diversity of trophic interactions inside an arsenic-rich microbial ecosystem.</title>
        <authorList>
            <person name="Bertin P.N."/>
            <person name="Heinrich-Salmeron A."/>
            <person name="Pelletier E."/>
            <person name="Goulhen-Chollet F."/>
            <person name="Arsene-Ploetze F."/>
            <person name="Gallien S."/>
            <person name="Calteau A."/>
            <person name="Vallenet D."/>
            <person name="Casiot C."/>
            <person name="Chane-Woon-Ming B."/>
            <person name="Giloteaux L."/>
            <person name="Barakat M."/>
            <person name="Bonnefoy V."/>
            <person name="Bruneel O."/>
            <person name="Chandler M."/>
            <person name="Cleiss J."/>
            <person name="Duran R."/>
            <person name="Elbaz-Poulichet F."/>
            <person name="Fonknechten N."/>
            <person name="Lauga B."/>
            <person name="Mornico D."/>
            <person name="Ortet P."/>
            <person name="Schaeffer C."/>
            <person name="Siguier P."/>
            <person name="Alexander Thil Smith A."/>
            <person name="Van Dorsselaer A."/>
            <person name="Weissenbach J."/>
            <person name="Medigue C."/>
            <person name="Le Paslier D."/>
        </authorList>
    </citation>
    <scope>NUCLEOTIDE SEQUENCE</scope>
</reference>
<evidence type="ECO:0000256" key="12">
    <source>
        <dbReference type="ARBA" id="ARBA00033342"/>
    </source>
</evidence>
<dbReference type="InterPro" id="IPR028053">
    <property type="entry name" value="Membr_insert_YidC_N"/>
</dbReference>
<evidence type="ECO:0000256" key="2">
    <source>
        <dbReference type="ARBA" id="ARBA00010527"/>
    </source>
</evidence>
<dbReference type="GO" id="GO:0051205">
    <property type="term" value="P:protein insertion into membrane"/>
    <property type="evidence" value="ECO:0007669"/>
    <property type="project" value="TreeGrafter"/>
</dbReference>
<comment type="caution">
    <text evidence="16">The sequence shown here is derived from an EMBL/GenBank/DDBJ whole genome shotgun (WGS) entry which is preliminary data.</text>
</comment>
<keyword evidence="6 13" id="KW-0812">Transmembrane</keyword>
<comment type="similarity">
    <text evidence="2">Belongs to the OXA1/ALB3/YidC family. Type 1 subfamily.</text>
</comment>
<dbReference type="GO" id="GO:0015031">
    <property type="term" value="P:protein transport"/>
    <property type="evidence" value="ECO:0007669"/>
    <property type="project" value="UniProtKB-KW"/>
</dbReference>
<name>E6QUQ9_9ZZZZ</name>
<evidence type="ECO:0000256" key="3">
    <source>
        <dbReference type="ARBA" id="ARBA00015325"/>
    </source>
</evidence>
<evidence type="ECO:0000256" key="7">
    <source>
        <dbReference type="ARBA" id="ARBA00022927"/>
    </source>
</evidence>
<dbReference type="InterPro" id="IPR001708">
    <property type="entry name" value="YidC/ALB3/OXA1/COX18"/>
</dbReference>
<proteinExistence type="inferred from homology"/>
<dbReference type="CDD" id="cd20070">
    <property type="entry name" value="5TM_YidC_Alb3"/>
    <property type="match status" value="1"/>
</dbReference>
<evidence type="ECO:0000256" key="8">
    <source>
        <dbReference type="ARBA" id="ARBA00022989"/>
    </source>
</evidence>